<dbReference type="EMBL" id="CP025682">
    <property type="protein sequence ID" value="AUN94868.1"/>
    <property type="molecule type" value="Genomic_DNA"/>
</dbReference>
<keyword evidence="3" id="KW-1185">Reference proteome</keyword>
<dbReference type="Pfam" id="PF00814">
    <property type="entry name" value="TsaD"/>
    <property type="match status" value="1"/>
</dbReference>
<dbReference type="AlphaFoldDB" id="A0A2I6S6J3"/>
<keyword evidence="2" id="KW-0808">Transferase</keyword>
<protein>
    <submittedName>
        <fullName evidence="2">tRNA (Adenosine(37)-N6)-threonylcarbamoyltransferase complex dimerization subunit type 1 TsaB</fullName>
    </submittedName>
</protein>
<dbReference type="PANTHER" id="PTHR11735">
    <property type="entry name" value="TRNA N6-ADENOSINE THREONYLCARBAMOYLTRANSFERASE"/>
    <property type="match status" value="1"/>
</dbReference>
<dbReference type="GO" id="GO:0002949">
    <property type="term" value="P:tRNA threonylcarbamoyladenosine modification"/>
    <property type="evidence" value="ECO:0007669"/>
    <property type="project" value="InterPro"/>
</dbReference>
<accession>A0A2I6S6J3</accession>
<dbReference type="KEGG" id="atw:C0099_07955"/>
<feature type="domain" description="Gcp-like" evidence="1">
    <location>
        <begin position="32"/>
        <end position="198"/>
    </location>
</feature>
<dbReference type="InterPro" id="IPR022496">
    <property type="entry name" value="T6A_TsaB"/>
</dbReference>
<dbReference type="OrthoDB" id="9809995at2"/>
<evidence type="ECO:0000313" key="2">
    <source>
        <dbReference type="EMBL" id="AUN94868.1"/>
    </source>
</evidence>
<name>A0A2I6S6J3_9RHOO</name>
<dbReference type="NCBIfam" id="TIGR03725">
    <property type="entry name" value="T6A_YeaZ"/>
    <property type="match status" value="1"/>
</dbReference>
<dbReference type="Gene3D" id="3.30.420.40">
    <property type="match status" value="2"/>
</dbReference>
<reference evidence="2 3" key="1">
    <citation type="submission" date="2018-01" db="EMBL/GenBank/DDBJ databases">
        <authorList>
            <person name="Fu G.-Y."/>
        </authorList>
    </citation>
    <scope>NUCLEOTIDE SEQUENCE [LARGE SCALE GENOMIC DNA]</scope>
    <source>
        <strain evidence="2 3">SY39</strain>
    </source>
</reference>
<evidence type="ECO:0000259" key="1">
    <source>
        <dbReference type="Pfam" id="PF00814"/>
    </source>
</evidence>
<gene>
    <name evidence="2" type="primary">tsaB</name>
    <name evidence="2" type="ORF">C0099_07955</name>
</gene>
<dbReference type="SUPFAM" id="SSF53067">
    <property type="entry name" value="Actin-like ATPase domain"/>
    <property type="match status" value="2"/>
</dbReference>
<organism evidence="2 3">
    <name type="scientific">Pseudazoarcus pumilus</name>
    <dbReference type="NCBI Taxonomy" id="2067960"/>
    <lineage>
        <taxon>Bacteria</taxon>
        <taxon>Pseudomonadati</taxon>
        <taxon>Pseudomonadota</taxon>
        <taxon>Betaproteobacteria</taxon>
        <taxon>Rhodocyclales</taxon>
        <taxon>Zoogloeaceae</taxon>
        <taxon>Pseudazoarcus</taxon>
    </lineage>
</organism>
<dbReference type="InterPro" id="IPR043129">
    <property type="entry name" value="ATPase_NBD"/>
</dbReference>
<dbReference type="RefSeq" id="WP_102246934.1">
    <property type="nucleotide sequence ID" value="NZ_CP025682.1"/>
</dbReference>
<dbReference type="PANTHER" id="PTHR11735:SF11">
    <property type="entry name" value="TRNA THREONYLCARBAMOYLADENOSINE BIOSYNTHESIS PROTEIN TSAB"/>
    <property type="match status" value="1"/>
</dbReference>
<dbReference type="Proteomes" id="UP000242205">
    <property type="component" value="Chromosome"/>
</dbReference>
<dbReference type="CDD" id="cd24032">
    <property type="entry name" value="ASKHA_NBD_TsaB"/>
    <property type="match status" value="1"/>
</dbReference>
<sequence>MKTLAIETSCEHASVALRIDTASISRALDGHARHSEYLLPTVAALLAEAGLRVADLDCIAFGSGPGAFTGLRLACGTAQGLAMGGEIGVVPVPTLAALATAAPEGRVIALTDARMGEIYAAGYVLEAGVPRQVHAPVCLAPQAFELPAGQERWWLLGSALKAWPDLPARLPAARVAGCDAEVVPQAAAVARLAEDIAARDGMLAPQQAVPLYVRDKVAMTTAERLARGGRA</sequence>
<dbReference type="InterPro" id="IPR000905">
    <property type="entry name" value="Gcp-like_dom"/>
</dbReference>
<dbReference type="GO" id="GO:0016740">
    <property type="term" value="F:transferase activity"/>
    <property type="evidence" value="ECO:0007669"/>
    <property type="project" value="UniProtKB-KW"/>
</dbReference>
<dbReference type="GO" id="GO:0005829">
    <property type="term" value="C:cytosol"/>
    <property type="evidence" value="ECO:0007669"/>
    <property type="project" value="TreeGrafter"/>
</dbReference>
<evidence type="ECO:0000313" key="3">
    <source>
        <dbReference type="Proteomes" id="UP000242205"/>
    </source>
</evidence>
<proteinExistence type="predicted"/>